<protein>
    <recommendedName>
        <fullName evidence="2">Ubiquitin-like domain-containing protein</fullName>
    </recommendedName>
</protein>
<dbReference type="EMBL" id="JBBHLL010000957">
    <property type="protein sequence ID" value="KAK7796941.1"/>
    <property type="molecule type" value="Genomic_DNA"/>
</dbReference>
<evidence type="ECO:0000256" key="1">
    <source>
        <dbReference type="SAM" id="MobiDB-lite"/>
    </source>
</evidence>
<reference evidence="3 4" key="1">
    <citation type="journal article" date="2023" name="bioRxiv">
        <title>Conserved and derived expression patterns and positive selection on dental genes reveal complex evolutionary context of ever-growing rodent molars.</title>
        <authorList>
            <person name="Calamari Z.T."/>
            <person name="Song A."/>
            <person name="Cohen E."/>
            <person name="Akter M."/>
            <person name="Roy R.D."/>
            <person name="Hallikas O."/>
            <person name="Christensen M.M."/>
            <person name="Li P."/>
            <person name="Marangoni P."/>
            <person name="Jernvall J."/>
            <person name="Klein O.D."/>
        </authorList>
    </citation>
    <scope>NUCLEOTIDE SEQUENCE [LARGE SCALE GENOMIC DNA]</scope>
    <source>
        <strain evidence="3">V071</strain>
    </source>
</reference>
<evidence type="ECO:0000259" key="2">
    <source>
        <dbReference type="PROSITE" id="PS50053"/>
    </source>
</evidence>
<name>A0AAW0H654_MYOGA</name>
<organism evidence="3 4">
    <name type="scientific">Myodes glareolus</name>
    <name type="common">Bank vole</name>
    <name type="synonym">Clethrionomys glareolus</name>
    <dbReference type="NCBI Taxonomy" id="447135"/>
    <lineage>
        <taxon>Eukaryota</taxon>
        <taxon>Metazoa</taxon>
        <taxon>Chordata</taxon>
        <taxon>Craniata</taxon>
        <taxon>Vertebrata</taxon>
        <taxon>Euteleostomi</taxon>
        <taxon>Mammalia</taxon>
        <taxon>Eutheria</taxon>
        <taxon>Euarchontoglires</taxon>
        <taxon>Glires</taxon>
        <taxon>Rodentia</taxon>
        <taxon>Myomorpha</taxon>
        <taxon>Muroidea</taxon>
        <taxon>Cricetidae</taxon>
        <taxon>Arvicolinae</taxon>
        <taxon>Myodes</taxon>
    </lineage>
</organism>
<feature type="compositionally biased region" description="Basic residues" evidence="1">
    <location>
        <begin position="58"/>
        <end position="67"/>
    </location>
</feature>
<dbReference type="Proteomes" id="UP001488838">
    <property type="component" value="Unassembled WGS sequence"/>
</dbReference>
<proteinExistence type="predicted"/>
<dbReference type="AlphaFoldDB" id="A0AAW0H654"/>
<gene>
    <name evidence="3" type="ORF">U0070_011678</name>
</gene>
<dbReference type="InterPro" id="IPR029071">
    <property type="entry name" value="Ubiquitin-like_domsf"/>
</dbReference>
<dbReference type="SUPFAM" id="SSF54236">
    <property type="entry name" value="Ubiquitin-like"/>
    <property type="match status" value="1"/>
</dbReference>
<dbReference type="InterPro" id="IPR000626">
    <property type="entry name" value="Ubiquitin-like_dom"/>
</dbReference>
<sequence>LENIKARIQDNEGILPNQQLLTFAGKLLKMAHLNESTLHGLRLCGSAEQRKKPYTTPKKNKQKKKIK</sequence>
<keyword evidence="4" id="KW-1185">Reference proteome</keyword>
<dbReference type="PROSITE" id="PS50053">
    <property type="entry name" value="UBIQUITIN_2"/>
    <property type="match status" value="1"/>
</dbReference>
<feature type="non-terminal residue" evidence="3">
    <location>
        <position position="1"/>
    </location>
</feature>
<accession>A0AAW0H654</accession>
<comment type="caution">
    <text evidence="3">The sequence shown here is derived from an EMBL/GenBank/DDBJ whole genome shotgun (WGS) entry which is preliminary data.</text>
</comment>
<feature type="domain" description="Ubiquitin-like" evidence="2">
    <location>
        <begin position="1"/>
        <end position="29"/>
    </location>
</feature>
<evidence type="ECO:0000313" key="4">
    <source>
        <dbReference type="Proteomes" id="UP001488838"/>
    </source>
</evidence>
<dbReference type="Gene3D" id="3.10.20.90">
    <property type="entry name" value="Phosphatidylinositol 3-kinase Catalytic Subunit, Chain A, domain 1"/>
    <property type="match status" value="1"/>
</dbReference>
<feature type="region of interest" description="Disordered" evidence="1">
    <location>
        <begin position="44"/>
        <end position="67"/>
    </location>
</feature>
<evidence type="ECO:0000313" key="3">
    <source>
        <dbReference type="EMBL" id="KAK7796941.1"/>
    </source>
</evidence>
<dbReference type="Pfam" id="PF00240">
    <property type="entry name" value="ubiquitin"/>
    <property type="match status" value="1"/>
</dbReference>